<gene>
    <name evidence="1" type="ORF">WFZ86_17760</name>
</gene>
<proteinExistence type="predicted"/>
<dbReference type="RefSeq" id="WP_342693176.1">
    <property type="nucleotide sequence ID" value="NZ_JBCGDP010000023.1"/>
</dbReference>
<protein>
    <submittedName>
        <fullName evidence="1">Uncharacterized protein</fullName>
    </submittedName>
</protein>
<accession>A0ABU9NSM9</accession>
<evidence type="ECO:0000313" key="2">
    <source>
        <dbReference type="Proteomes" id="UP001468798"/>
    </source>
</evidence>
<name>A0ABU9NSM9_9FLAO</name>
<comment type="caution">
    <text evidence="1">The sequence shown here is derived from an EMBL/GenBank/DDBJ whole genome shotgun (WGS) entry which is preliminary data.</text>
</comment>
<evidence type="ECO:0000313" key="1">
    <source>
        <dbReference type="EMBL" id="MEM0578354.1"/>
    </source>
</evidence>
<keyword evidence="2" id="KW-1185">Reference proteome</keyword>
<organism evidence="1 2">
    <name type="scientific">Flavobacterium polysaccharolyticum</name>
    <dbReference type="NCBI Taxonomy" id="3133148"/>
    <lineage>
        <taxon>Bacteria</taxon>
        <taxon>Pseudomonadati</taxon>
        <taxon>Bacteroidota</taxon>
        <taxon>Flavobacteriia</taxon>
        <taxon>Flavobacteriales</taxon>
        <taxon>Flavobacteriaceae</taxon>
        <taxon>Flavobacterium</taxon>
    </lineage>
</organism>
<dbReference type="EMBL" id="JBCGDP010000023">
    <property type="protein sequence ID" value="MEM0578354.1"/>
    <property type="molecule type" value="Genomic_DNA"/>
</dbReference>
<sequence length="150" mass="18393">MATLNKFFFFKIILLFYIKTYSQDFNKIKEADTIYIIFKKEPYKQIYLAQKKGFGDYYFNFDKFYEFKQIIFYHNPKAAEEKKLNKSFLKKHKDVLVNYNYLVNMYNYQNAKELLLNKKKIYLIDYNDIGWFTIKLREVKISNVNLNPIE</sequence>
<reference evidence="1 2" key="1">
    <citation type="submission" date="2024-03" db="EMBL/GenBank/DDBJ databases">
        <title>Two novel species of the genus Flavobacterium exhibiting potentially degradation of complex polysaccharides.</title>
        <authorList>
            <person name="Lian X."/>
        </authorList>
    </citation>
    <scope>NUCLEOTIDE SEQUENCE [LARGE SCALE GENOMIC DNA]</scope>
    <source>
        <strain evidence="1 2">N6</strain>
    </source>
</reference>
<dbReference type="Proteomes" id="UP001468798">
    <property type="component" value="Unassembled WGS sequence"/>
</dbReference>